<evidence type="ECO:0000256" key="5">
    <source>
        <dbReference type="ARBA" id="ARBA00023274"/>
    </source>
</evidence>
<organism evidence="7 8">
    <name type="scientific">Candidatus Magnetaquiglobus chichijimensis</name>
    <dbReference type="NCBI Taxonomy" id="3141448"/>
    <lineage>
        <taxon>Bacteria</taxon>
        <taxon>Pseudomonadati</taxon>
        <taxon>Pseudomonadota</taxon>
        <taxon>Magnetococcia</taxon>
        <taxon>Magnetococcales</taxon>
        <taxon>Candidatus Magnetaquicoccaceae</taxon>
        <taxon>Candidatus Magnetaquiglobus</taxon>
    </lineage>
</organism>
<dbReference type="NCBIfam" id="TIGR03632">
    <property type="entry name" value="uS11_bact"/>
    <property type="match status" value="1"/>
</dbReference>
<dbReference type="InterPro" id="IPR036967">
    <property type="entry name" value="Ribosomal_uS11_sf"/>
</dbReference>
<dbReference type="PANTHER" id="PTHR11759">
    <property type="entry name" value="40S RIBOSOMAL PROTEIN S14/30S RIBOSOMAL PROTEIN S11"/>
    <property type="match status" value="1"/>
</dbReference>
<proteinExistence type="inferred from homology"/>
<dbReference type="RefSeq" id="WP_420905676.1">
    <property type="nucleotide sequence ID" value="NZ_BAAFGK010000004.1"/>
</dbReference>
<dbReference type="Gene3D" id="3.30.420.80">
    <property type="entry name" value="Ribosomal protein S11"/>
    <property type="match status" value="1"/>
</dbReference>
<protein>
    <recommendedName>
        <fullName evidence="6">Small ribosomal subunit protein uS11</fullName>
    </recommendedName>
</protein>
<reference evidence="7 8" key="2">
    <citation type="submission" date="2024-09" db="EMBL/GenBank/DDBJ databases">
        <title>Draft genome sequence of Candidatus Magnetaquicoccaceae bacterium FCR-1.</title>
        <authorList>
            <person name="Shimoshige H."/>
            <person name="Shimamura S."/>
            <person name="Taoka A."/>
            <person name="Kobayashi H."/>
            <person name="Maekawa T."/>
        </authorList>
    </citation>
    <scope>NUCLEOTIDE SEQUENCE [LARGE SCALE GENOMIC DNA]</scope>
    <source>
        <strain evidence="7 8">FCR-1</strain>
    </source>
</reference>
<dbReference type="HAMAP" id="MF_01310">
    <property type="entry name" value="Ribosomal_uS11"/>
    <property type="match status" value="1"/>
</dbReference>
<comment type="caution">
    <text evidence="7">The sequence shown here is derived from an EMBL/GenBank/DDBJ whole genome shotgun (WGS) entry which is preliminary data.</text>
</comment>
<evidence type="ECO:0000256" key="1">
    <source>
        <dbReference type="ARBA" id="ARBA00006194"/>
    </source>
</evidence>
<dbReference type="InterPro" id="IPR019981">
    <property type="entry name" value="Ribosomal_uS11_bac-type"/>
</dbReference>
<evidence type="ECO:0000256" key="4">
    <source>
        <dbReference type="ARBA" id="ARBA00022980"/>
    </source>
</evidence>
<dbReference type="Proteomes" id="UP001628193">
    <property type="component" value="Unassembled WGS sequence"/>
</dbReference>
<dbReference type="SUPFAM" id="SSF53137">
    <property type="entry name" value="Translational machinery components"/>
    <property type="match status" value="1"/>
</dbReference>
<comment type="function">
    <text evidence="6">Located on the platform of the 30S subunit, it bridges several disparate RNA helices of the 16S rRNA. Forms part of the Shine-Dalgarno cleft in the 70S ribosome.</text>
</comment>
<dbReference type="GO" id="GO:0005840">
    <property type="term" value="C:ribosome"/>
    <property type="evidence" value="ECO:0007669"/>
    <property type="project" value="UniProtKB-KW"/>
</dbReference>
<comment type="similarity">
    <text evidence="1 6">Belongs to the universal ribosomal protein uS11 family.</text>
</comment>
<comment type="subunit">
    <text evidence="6">Part of the 30S ribosomal subunit. Interacts with proteins S7 and S18. Binds to IF-3.</text>
</comment>
<keyword evidence="8" id="KW-1185">Reference proteome</keyword>
<keyword evidence="3 6" id="KW-0694">RNA-binding</keyword>
<evidence type="ECO:0000313" key="8">
    <source>
        <dbReference type="Proteomes" id="UP001628193"/>
    </source>
</evidence>
<dbReference type="NCBIfam" id="NF003698">
    <property type="entry name" value="PRK05309.1"/>
    <property type="match status" value="1"/>
</dbReference>
<evidence type="ECO:0000313" key="7">
    <source>
        <dbReference type="EMBL" id="GAB0057995.1"/>
    </source>
</evidence>
<evidence type="ECO:0000256" key="6">
    <source>
        <dbReference type="HAMAP-Rule" id="MF_01310"/>
    </source>
</evidence>
<evidence type="ECO:0000256" key="2">
    <source>
        <dbReference type="ARBA" id="ARBA00022730"/>
    </source>
</evidence>
<dbReference type="PIRSF" id="PIRSF002131">
    <property type="entry name" value="Ribosomal_S11"/>
    <property type="match status" value="1"/>
</dbReference>
<accession>A0ABQ0CBA6</accession>
<dbReference type="EMBL" id="BAAFGK010000004">
    <property type="protein sequence ID" value="GAB0057995.1"/>
    <property type="molecule type" value="Genomic_DNA"/>
</dbReference>
<keyword evidence="2 6" id="KW-0699">rRNA-binding</keyword>
<sequence>MATKAQKTATRIKKKERKNIASGIAHIRSTFNNTIVSITDTAGNVISWGSAGAQGFKGSRKSTPFAAQMAAEDAGRKAQEHGMRNLEVRLKGPGSGRESALRALANIGFNIAFVQDVTPIPHNGCRPPKRRRV</sequence>
<name>A0ABQ0CBA6_9PROT</name>
<keyword evidence="5 6" id="KW-0687">Ribonucleoprotein</keyword>
<reference evidence="7 8" key="1">
    <citation type="submission" date="2024-05" db="EMBL/GenBank/DDBJ databases">
        <authorList>
            <consortium name="Candidatus Magnetaquicoccaceae bacterium FCR-1 genome sequencing consortium"/>
            <person name="Shimoshige H."/>
            <person name="Shimamura S."/>
            <person name="Taoka A."/>
            <person name="Kobayashi H."/>
            <person name="Maekawa T."/>
        </authorList>
    </citation>
    <scope>NUCLEOTIDE SEQUENCE [LARGE SCALE GENOMIC DNA]</scope>
    <source>
        <strain evidence="7 8">FCR-1</strain>
    </source>
</reference>
<gene>
    <name evidence="6 7" type="primary">rpsK</name>
    <name evidence="7" type="ORF">SIID45300_02330</name>
</gene>
<evidence type="ECO:0000256" key="3">
    <source>
        <dbReference type="ARBA" id="ARBA00022884"/>
    </source>
</evidence>
<keyword evidence="4 6" id="KW-0689">Ribosomal protein</keyword>
<dbReference type="InterPro" id="IPR001971">
    <property type="entry name" value="Ribosomal_uS11"/>
</dbReference>
<dbReference type="Pfam" id="PF00411">
    <property type="entry name" value="Ribosomal_S11"/>
    <property type="match status" value="1"/>
</dbReference>